<keyword evidence="2" id="KW-0732">Signal</keyword>
<accession>A0AAP0JSN1</accession>
<dbReference type="GO" id="GO:0016020">
    <property type="term" value="C:membrane"/>
    <property type="evidence" value="ECO:0007669"/>
    <property type="project" value="TreeGrafter"/>
</dbReference>
<evidence type="ECO:0008006" key="5">
    <source>
        <dbReference type="Google" id="ProtNLM"/>
    </source>
</evidence>
<dbReference type="PANTHER" id="PTHR31414">
    <property type="entry name" value="TRANSMEMBRANE PROTEIN DDB_G0292058"/>
    <property type="match status" value="1"/>
</dbReference>
<reference evidence="3 4" key="1">
    <citation type="submission" date="2024-01" db="EMBL/GenBank/DDBJ databases">
        <title>Genome assemblies of Stephania.</title>
        <authorList>
            <person name="Yang L."/>
        </authorList>
    </citation>
    <scope>NUCLEOTIDE SEQUENCE [LARGE SCALE GENOMIC DNA]</scope>
    <source>
        <strain evidence="3">QJT</strain>
        <tissue evidence="3">Leaf</tissue>
    </source>
</reference>
<keyword evidence="1" id="KW-0472">Membrane</keyword>
<evidence type="ECO:0000256" key="2">
    <source>
        <dbReference type="SAM" id="SignalP"/>
    </source>
</evidence>
<evidence type="ECO:0000313" key="3">
    <source>
        <dbReference type="EMBL" id="KAK9138708.1"/>
    </source>
</evidence>
<feature type="transmembrane region" description="Helical" evidence="1">
    <location>
        <begin position="251"/>
        <end position="270"/>
    </location>
</feature>
<feature type="transmembrane region" description="Helical" evidence="1">
    <location>
        <begin position="95"/>
        <end position="121"/>
    </location>
</feature>
<dbReference type="AlphaFoldDB" id="A0AAP0JSN1"/>
<evidence type="ECO:0000256" key="1">
    <source>
        <dbReference type="SAM" id="Phobius"/>
    </source>
</evidence>
<feature type="chain" id="PRO_5042896337" description="Transmembrane protein" evidence="2">
    <location>
        <begin position="30"/>
        <end position="548"/>
    </location>
</feature>
<protein>
    <recommendedName>
        <fullName evidence="5">Transmembrane protein</fullName>
    </recommendedName>
</protein>
<evidence type="ECO:0000313" key="4">
    <source>
        <dbReference type="Proteomes" id="UP001417504"/>
    </source>
</evidence>
<keyword evidence="1" id="KW-1133">Transmembrane helix</keyword>
<sequence>MCSTNCSRLIICLSIFAALVALNFTDTRAHTLDEASLVSHLTLGRNLVERNNVTKTGKDLGDTVRVDPLNKLKKYRGGYDITNKHYWSSVVYTGIYGYAIGALWLLFGVLYGGFILLTSVFRDNEGGRKLEKKMPCSRQCYFWPLFLGASFTFLAIVACGVVLGGNSRFHSRAKTVVNIIIETADGASDTMFNVTGAMRNIQENLSMSNDGGGEEVTNFLNRTSGRLDREAIKIRREARKNRRLIEKGLRIIYTVSTVVFSLTLVALVALSISGFLKSHRILCTFIVLCWILAVLCWIFFGLYFFLEKFASDTCTALQDFQNDPKNNSLSSIVPCNELQSAKSLLFDTRAGIYDVINEVNANISSSRSSSVLNSVKICNPLSGPPEYNYRPDNCPPNTIKIGDIPKLLKVFTCSSGEAGTCRQGQFITAEVYRIVEAYTSSLQDLLDALPNMESLVDCRIVKDAFTRLISTQCKPLKRYARMVWISTVNLSTLMVVLILVYTFKVCHDRKRHFSDGSSVKPHLPPTVTLGPDKVHEAYINHSGQKLDA</sequence>
<keyword evidence="1" id="KW-0812">Transmembrane</keyword>
<organism evidence="3 4">
    <name type="scientific">Stephania japonica</name>
    <dbReference type="NCBI Taxonomy" id="461633"/>
    <lineage>
        <taxon>Eukaryota</taxon>
        <taxon>Viridiplantae</taxon>
        <taxon>Streptophyta</taxon>
        <taxon>Embryophyta</taxon>
        <taxon>Tracheophyta</taxon>
        <taxon>Spermatophyta</taxon>
        <taxon>Magnoliopsida</taxon>
        <taxon>Ranunculales</taxon>
        <taxon>Menispermaceae</taxon>
        <taxon>Menispermoideae</taxon>
        <taxon>Cissampelideae</taxon>
        <taxon>Stephania</taxon>
    </lineage>
</organism>
<dbReference type="InterPro" id="IPR040283">
    <property type="entry name" value="DDB_G0292058-like"/>
</dbReference>
<comment type="caution">
    <text evidence="3">The sequence shown here is derived from an EMBL/GenBank/DDBJ whole genome shotgun (WGS) entry which is preliminary data.</text>
</comment>
<name>A0AAP0JSN1_9MAGN</name>
<dbReference type="Proteomes" id="UP001417504">
    <property type="component" value="Unassembled WGS sequence"/>
</dbReference>
<dbReference type="PANTHER" id="PTHR31414:SF18">
    <property type="entry name" value="TRANSMEMBRANE PROTEIN-RELATED"/>
    <property type="match status" value="1"/>
</dbReference>
<keyword evidence="4" id="KW-1185">Reference proteome</keyword>
<gene>
    <name evidence="3" type="ORF">Sjap_009302</name>
</gene>
<feature type="transmembrane region" description="Helical" evidence="1">
    <location>
        <begin position="482"/>
        <end position="503"/>
    </location>
</feature>
<proteinExistence type="predicted"/>
<feature type="signal peptide" evidence="2">
    <location>
        <begin position="1"/>
        <end position="29"/>
    </location>
</feature>
<feature type="transmembrane region" description="Helical" evidence="1">
    <location>
        <begin position="141"/>
        <end position="163"/>
    </location>
</feature>
<dbReference type="EMBL" id="JBBNAE010000003">
    <property type="protein sequence ID" value="KAK9138708.1"/>
    <property type="molecule type" value="Genomic_DNA"/>
</dbReference>
<feature type="transmembrane region" description="Helical" evidence="1">
    <location>
        <begin position="282"/>
        <end position="306"/>
    </location>
</feature>